<reference evidence="10 11" key="1">
    <citation type="submission" date="2018-11" db="EMBL/GenBank/DDBJ databases">
        <title>Genome sequence of Apiotrichum porosum DSM 27194.</title>
        <authorList>
            <person name="Aliyu H."/>
            <person name="Gorte O."/>
            <person name="Ochsenreither K."/>
        </authorList>
    </citation>
    <scope>NUCLEOTIDE SEQUENCE [LARGE SCALE GENOMIC DNA]</scope>
    <source>
        <strain evidence="10 11">DSM 27194</strain>
    </source>
</reference>
<feature type="transmembrane region" description="Helical" evidence="8">
    <location>
        <begin position="674"/>
        <end position="692"/>
    </location>
</feature>
<dbReference type="Gene3D" id="1.20.1420.30">
    <property type="entry name" value="NCX, central ion-binding region"/>
    <property type="match status" value="2"/>
</dbReference>
<dbReference type="GO" id="GO:0006874">
    <property type="term" value="P:intracellular calcium ion homeostasis"/>
    <property type="evidence" value="ECO:0007669"/>
    <property type="project" value="TreeGrafter"/>
</dbReference>
<dbReference type="PANTHER" id="PTHR12266">
    <property type="entry name" value="NA+/CA2+ K+ INDEPENDENT EXCHANGER"/>
    <property type="match status" value="1"/>
</dbReference>
<evidence type="ECO:0000313" key="10">
    <source>
        <dbReference type="EMBL" id="RSH84802.1"/>
    </source>
</evidence>
<feature type="domain" description="Sodium/calcium exchanger membrane region" evidence="9">
    <location>
        <begin position="679"/>
        <end position="826"/>
    </location>
</feature>
<dbReference type="EMBL" id="RSCE01000003">
    <property type="protein sequence ID" value="RSH84802.1"/>
    <property type="molecule type" value="Genomic_DNA"/>
</dbReference>
<dbReference type="RefSeq" id="XP_028478250.1">
    <property type="nucleotide sequence ID" value="XM_028621798.1"/>
</dbReference>
<keyword evidence="5 8" id="KW-1133">Transmembrane helix</keyword>
<feature type="compositionally biased region" description="Low complexity" evidence="7">
    <location>
        <begin position="292"/>
        <end position="304"/>
    </location>
</feature>
<protein>
    <recommendedName>
        <fullName evidence="9">Sodium/calcium exchanger membrane region domain-containing protein</fullName>
    </recommendedName>
</protein>
<feature type="transmembrane region" description="Helical" evidence="8">
    <location>
        <begin position="35"/>
        <end position="55"/>
    </location>
</feature>
<evidence type="ECO:0000256" key="5">
    <source>
        <dbReference type="ARBA" id="ARBA00022989"/>
    </source>
</evidence>
<evidence type="ECO:0000256" key="6">
    <source>
        <dbReference type="ARBA" id="ARBA00023136"/>
    </source>
</evidence>
<feature type="transmembrane region" description="Helical" evidence="8">
    <location>
        <begin position="644"/>
        <end position="662"/>
    </location>
</feature>
<gene>
    <name evidence="10" type="ORF">EHS24_006328</name>
</gene>
<keyword evidence="11" id="KW-1185">Reference proteome</keyword>
<feature type="transmembrane region" description="Helical" evidence="8">
    <location>
        <begin position="103"/>
        <end position="126"/>
    </location>
</feature>
<dbReference type="PANTHER" id="PTHR12266:SF0">
    <property type="entry name" value="MITOCHONDRIAL SODIUM_CALCIUM EXCHANGER PROTEIN"/>
    <property type="match status" value="1"/>
</dbReference>
<feature type="transmembrane region" description="Helical" evidence="8">
    <location>
        <begin position="168"/>
        <end position="186"/>
    </location>
</feature>
<dbReference type="GO" id="GO:0016020">
    <property type="term" value="C:membrane"/>
    <property type="evidence" value="ECO:0007669"/>
    <property type="project" value="UniProtKB-SubCell"/>
</dbReference>
<comment type="similarity">
    <text evidence="2">Belongs to the Ca(2+):cation antiporter (CaCA) (TC 2.A.19) family.</text>
</comment>
<name>A0A427Y166_9TREE</name>
<sequence length="836" mass="89474">MAQTMRRRRHSNGGALFHIPYEDVYAGMSPALRPLFVTFLILILMLLFCSISITASDFFCPNLATIADYLGLSETTAGVTLLAFGNGSPDVFSTFVSVREGTFGLAVGELIGAASFITSIVVGSIAMVQPFHVPRFAFVRDIAFFTIAVLLLMLVLEDGKLTLRESGAMVALYACYVGVVVLHNWYSSRKRRAAEYAELGWKVGDEEVEVETEPAPPVPAPATVVESLVQLQPSTPITPKVRFPRRLSSASVVRAAESDEETAADTQRAGFSLLGAVEFRDVVNSLRRDPMTSPTSSRGGSRPSSPLPSPLVEHHHHDFSHQLRHHRRSSSQGIQVIEDSLSRRSSGPGRQRSGSLHPASATRPPPRLRTVSDSERLAAVPASPEPGPENNSLPMSPLPRRAESQPEVDKATLRVVIPPLELSDGGLSASPSSFDASRPPSGVASPLPPHISVVDPEGDMGSPIVPLTRTNTEATIGQHVSGIVHRVLHVLFPSLQGFKHKSVLGMALAILSAPSIFFLTLTLPVVDDGRGDEGGVALPGGEDDAFDTASVDSRRSSVDHSEIGEALHHHLVDGHNLRPRHAHFESSTIVRSGSPCPSSEYDVQSNVSDCDVLDFNPALAAAQCVFGPVLCCYLVFQEDDHLPWILLGATILGSMAAVCVWLLASDGTAQPWRLVRCCCGFVCSMVWIASIADEVVDVLRTFGEIFGLSDAIIGLTIFAVGNSLADLVANITIAQFAPNMAYAACFGGPMLNLLLGVGGSGTYSIITSPSHSPVTLHFSPTLWVSGTGLLLVLATTAVAVPLNRFLIDRRWALVLLIAYAILMTVNVVVEVQSEGR</sequence>
<keyword evidence="6 8" id="KW-0472">Membrane</keyword>
<dbReference type="InterPro" id="IPR044880">
    <property type="entry name" value="NCX_ion-bd_dom_sf"/>
</dbReference>
<organism evidence="10 11">
    <name type="scientific">Apiotrichum porosum</name>
    <dbReference type="NCBI Taxonomy" id="105984"/>
    <lineage>
        <taxon>Eukaryota</taxon>
        <taxon>Fungi</taxon>
        <taxon>Dikarya</taxon>
        <taxon>Basidiomycota</taxon>
        <taxon>Agaricomycotina</taxon>
        <taxon>Tremellomycetes</taxon>
        <taxon>Trichosporonales</taxon>
        <taxon>Trichosporonaceae</taxon>
        <taxon>Apiotrichum</taxon>
    </lineage>
</organism>
<evidence type="ECO:0000313" key="11">
    <source>
        <dbReference type="Proteomes" id="UP000279236"/>
    </source>
</evidence>
<evidence type="ECO:0000256" key="7">
    <source>
        <dbReference type="SAM" id="MobiDB-lite"/>
    </source>
</evidence>
<evidence type="ECO:0000256" key="4">
    <source>
        <dbReference type="ARBA" id="ARBA00022692"/>
    </source>
</evidence>
<dbReference type="InterPro" id="IPR004837">
    <property type="entry name" value="NaCa_Exmemb"/>
</dbReference>
<dbReference type="STRING" id="105984.A0A427Y166"/>
<feature type="region of interest" description="Disordered" evidence="7">
    <location>
        <begin position="422"/>
        <end position="445"/>
    </location>
</feature>
<dbReference type="Pfam" id="PF01699">
    <property type="entry name" value="Na_Ca_ex"/>
    <property type="match status" value="2"/>
</dbReference>
<evidence type="ECO:0000256" key="8">
    <source>
        <dbReference type="SAM" id="Phobius"/>
    </source>
</evidence>
<keyword evidence="3" id="KW-0813">Transport</keyword>
<dbReference type="Proteomes" id="UP000279236">
    <property type="component" value="Unassembled WGS sequence"/>
</dbReference>
<dbReference type="OrthoDB" id="407410at2759"/>
<feature type="transmembrane region" description="Helical" evidence="8">
    <location>
        <begin position="811"/>
        <end position="829"/>
    </location>
</feature>
<evidence type="ECO:0000256" key="3">
    <source>
        <dbReference type="ARBA" id="ARBA00022448"/>
    </source>
</evidence>
<accession>A0A427Y166</accession>
<feature type="transmembrane region" description="Helical" evidence="8">
    <location>
        <begin position="138"/>
        <end position="156"/>
    </location>
</feature>
<dbReference type="InterPro" id="IPR051359">
    <property type="entry name" value="CaCA_antiporter"/>
</dbReference>
<evidence type="ECO:0000256" key="1">
    <source>
        <dbReference type="ARBA" id="ARBA00004141"/>
    </source>
</evidence>
<evidence type="ECO:0000259" key="9">
    <source>
        <dbReference type="Pfam" id="PF01699"/>
    </source>
</evidence>
<feature type="transmembrane region" description="Helical" evidence="8">
    <location>
        <begin position="740"/>
        <end position="766"/>
    </location>
</feature>
<feature type="transmembrane region" description="Helical" evidence="8">
    <location>
        <begin position="712"/>
        <end position="733"/>
    </location>
</feature>
<feature type="region of interest" description="Disordered" evidence="7">
    <location>
        <begin position="285"/>
        <end position="407"/>
    </location>
</feature>
<proteinExistence type="inferred from homology"/>
<feature type="compositionally biased region" description="Low complexity" evidence="7">
    <location>
        <begin position="343"/>
        <end position="355"/>
    </location>
</feature>
<feature type="transmembrane region" description="Helical" evidence="8">
    <location>
        <begin position="778"/>
        <end position="799"/>
    </location>
</feature>
<feature type="compositionally biased region" description="Basic and acidic residues" evidence="7">
    <location>
        <begin position="312"/>
        <end position="321"/>
    </location>
</feature>
<dbReference type="AlphaFoldDB" id="A0A427Y166"/>
<keyword evidence="4 8" id="KW-0812">Transmembrane</keyword>
<comment type="subcellular location">
    <subcellularLocation>
        <location evidence="1">Membrane</location>
        <topology evidence="1">Multi-pass membrane protein</topology>
    </subcellularLocation>
</comment>
<comment type="caution">
    <text evidence="10">The sequence shown here is derived from an EMBL/GenBank/DDBJ whole genome shotgun (WGS) entry which is preliminary data.</text>
</comment>
<feature type="domain" description="Sodium/calcium exchanger membrane region" evidence="9">
    <location>
        <begin position="42"/>
        <end position="180"/>
    </location>
</feature>
<dbReference type="GeneID" id="39590871"/>
<dbReference type="GO" id="GO:0008324">
    <property type="term" value="F:monoatomic cation transmembrane transporter activity"/>
    <property type="evidence" value="ECO:0007669"/>
    <property type="project" value="TreeGrafter"/>
</dbReference>
<feature type="transmembrane region" description="Helical" evidence="8">
    <location>
        <begin position="503"/>
        <end position="526"/>
    </location>
</feature>
<evidence type="ECO:0000256" key="2">
    <source>
        <dbReference type="ARBA" id="ARBA00008170"/>
    </source>
</evidence>